<keyword evidence="5" id="KW-0479">Metal-binding</keyword>
<feature type="region of interest" description="Disordered" evidence="12">
    <location>
        <begin position="457"/>
        <end position="476"/>
    </location>
</feature>
<dbReference type="EC" id="4.2.2.2" evidence="3"/>
<dbReference type="Gene3D" id="1.10.1330.10">
    <property type="entry name" value="Dockerin domain"/>
    <property type="match status" value="1"/>
</dbReference>
<dbReference type="InterPro" id="IPR011050">
    <property type="entry name" value="Pectin_lyase_fold/virulence"/>
</dbReference>
<keyword evidence="8" id="KW-0119">Carbohydrate metabolism</keyword>
<comment type="similarity">
    <text evidence="2">Belongs to the polysaccharide lyase 1 family.</text>
</comment>
<dbReference type="CDD" id="cd14256">
    <property type="entry name" value="Dockerin_I"/>
    <property type="match status" value="1"/>
</dbReference>
<dbReference type="PANTHER" id="PTHR42970:SF1">
    <property type="entry name" value="PECTATE LYASE C-RELATED"/>
    <property type="match status" value="1"/>
</dbReference>
<keyword evidence="9" id="KW-0961">Cell wall biogenesis/degradation</keyword>
<dbReference type="Gene3D" id="1.20.1270.90">
    <property type="entry name" value="AF1782-like"/>
    <property type="match status" value="1"/>
</dbReference>
<keyword evidence="6" id="KW-0325">Glycoprotein</keyword>
<feature type="compositionally biased region" description="Acidic residues" evidence="12">
    <location>
        <begin position="466"/>
        <end position="476"/>
    </location>
</feature>
<keyword evidence="15" id="KW-1185">Reference proteome</keyword>
<protein>
    <recommendedName>
        <fullName evidence="4">Probable pectate lyase C</fullName>
        <ecNumber evidence="3">4.2.2.2</ecNumber>
    </recommendedName>
</protein>
<gene>
    <name evidence="14" type="ORF">J2736_001254</name>
</gene>
<evidence type="ECO:0000256" key="11">
    <source>
        <dbReference type="ARBA" id="ARBA00025679"/>
    </source>
</evidence>
<dbReference type="InterPro" id="IPR002105">
    <property type="entry name" value="Dockerin_1_rpt"/>
</dbReference>
<dbReference type="SUPFAM" id="SSF51126">
    <property type="entry name" value="Pectin lyase-like"/>
    <property type="match status" value="1"/>
</dbReference>
<evidence type="ECO:0000256" key="4">
    <source>
        <dbReference type="ARBA" id="ARBA00016512"/>
    </source>
</evidence>
<evidence type="ECO:0000256" key="1">
    <source>
        <dbReference type="ARBA" id="ARBA00000695"/>
    </source>
</evidence>
<dbReference type="EMBL" id="JAVDSB010000001">
    <property type="protein sequence ID" value="MDR6550071.1"/>
    <property type="molecule type" value="Genomic_DNA"/>
</dbReference>
<dbReference type="Pfam" id="PF00404">
    <property type="entry name" value="Dockerin_1"/>
    <property type="match status" value="1"/>
</dbReference>
<dbReference type="InterPro" id="IPR036439">
    <property type="entry name" value="Dockerin_dom_sf"/>
</dbReference>
<dbReference type="InterPro" id="IPR018247">
    <property type="entry name" value="EF_Hand_1_Ca_BS"/>
</dbReference>
<dbReference type="Proteomes" id="UP001267290">
    <property type="component" value="Unassembled WGS sequence"/>
</dbReference>
<feature type="domain" description="Dockerin" evidence="13">
    <location>
        <begin position="823"/>
        <end position="886"/>
    </location>
</feature>
<proteinExistence type="inferred from homology"/>
<organism evidence="14 15">
    <name type="scientific">Paenibacillus qinlingensis</name>
    <dbReference type="NCBI Taxonomy" id="1837343"/>
    <lineage>
        <taxon>Bacteria</taxon>
        <taxon>Bacillati</taxon>
        <taxon>Bacillota</taxon>
        <taxon>Bacilli</taxon>
        <taxon>Bacillales</taxon>
        <taxon>Paenibacillaceae</taxon>
        <taxon>Paenibacillus</taxon>
    </lineage>
</organism>
<dbReference type="InterPro" id="IPR052063">
    <property type="entry name" value="Polysaccharide_Lyase_1"/>
</dbReference>
<evidence type="ECO:0000256" key="9">
    <source>
        <dbReference type="ARBA" id="ARBA00023316"/>
    </source>
</evidence>
<evidence type="ECO:0000256" key="12">
    <source>
        <dbReference type="SAM" id="MobiDB-lite"/>
    </source>
</evidence>
<keyword evidence="7" id="KW-0456">Lyase</keyword>
<evidence type="ECO:0000256" key="10">
    <source>
        <dbReference type="ARBA" id="ARBA00023326"/>
    </source>
</evidence>
<dbReference type="PROSITE" id="PS00018">
    <property type="entry name" value="EF_HAND_1"/>
    <property type="match status" value="1"/>
</dbReference>
<dbReference type="PANTHER" id="PTHR42970">
    <property type="entry name" value="PECTATE LYASE C-RELATED"/>
    <property type="match status" value="1"/>
</dbReference>
<evidence type="ECO:0000313" key="14">
    <source>
        <dbReference type="EMBL" id="MDR6550071.1"/>
    </source>
</evidence>
<sequence length="886" mass="95211">MDMVTRLAAPNIVKTSTRLLISIFFGFLLFFISSSVYAQPVIPGASGYGLDTPAGRGGMVYKVTSLEDKNVPGTLRYAISQSGPRVVVFEVSGTIVVNNFLDIIDPYLTIAGQTAPSPGIFLKGANIRIYTHDVLIQHIRAAPGDEPYAVTPTNRDALSIGIPTGRPDNIVVDHSTFTWSVDEIFGTWGPYGNVTFRNVIGAEPLNNSIHIDEGATVAAPHGFGPIFDNQPDSRVALIGSLLSHAEGRIPYVMASEYVEVNNVFYDRINSFNRFDAQKNIETRNSLVGNVFKNGPSLASWAVGKKPIEINAGFASGGKIYLSDNRVQNHSFTVGTQWDLIQNSSTLTQAQLQATEAPTWVDGLVAKPVGEVMDWVLNQAGARPADRLPYETRIINQARNGTGMIVNTIAEAGGWPVVAANQRKLVLPKNPSADADGDGYTNLEEWLESYAAFVEGRGSQPPLIDPAEGEPEDEQGQEEYPQIISELVVNPTATGASTWSIMTNLQTGNLTYSDRAFKFNYVPQTVAGSNWIMTAANSKAYLGNDPLATYKVLVDADVYVAYDRRLTAKPQWFLDAGYVATGEAFIINETLPFDLYKKTYLAGSTVTLGKNGNSTNLQYIPVVKSRPVVGNAQAAITNPLAGSTLAEKPTVIAGTASDSDTKNQAITGIYISILQNASNKYLNPSSMAFDQSQSVSFNVYASYHPDLGTWMLDVANVPFSNGQYTVTASVYDGAAGVAAESYFNVAVVDPTGLVATISNAQTVHDAAVVGTKPGQYPQGAKEILYAAIQAAQVTASNGSATQAQVDTAKVALQTAVDAFKAKIIPRQREDVNADGKINIADLLIVISHLHKSSNSPNWESMKASDVNGDLTIDAKDISLVAIKMFRD</sequence>
<evidence type="ECO:0000256" key="8">
    <source>
        <dbReference type="ARBA" id="ARBA00023277"/>
    </source>
</evidence>
<evidence type="ECO:0000259" key="13">
    <source>
        <dbReference type="PROSITE" id="PS51766"/>
    </source>
</evidence>
<accession>A0ABU1NSM5</accession>
<dbReference type="PROSITE" id="PS51766">
    <property type="entry name" value="DOCKERIN"/>
    <property type="match status" value="1"/>
</dbReference>
<evidence type="ECO:0000256" key="3">
    <source>
        <dbReference type="ARBA" id="ARBA00012272"/>
    </source>
</evidence>
<dbReference type="Gene3D" id="2.160.20.10">
    <property type="entry name" value="Single-stranded right-handed beta-helix, Pectin lyase-like"/>
    <property type="match status" value="1"/>
</dbReference>
<comment type="caution">
    <text evidence="14">The sequence shown here is derived from an EMBL/GenBank/DDBJ whole genome shotgun (WGS) entry which is preliminary data.</text>
</comment>
<dbReference type="SUPFAM" id="SSF63446">
    <property type="entry name" value="Type I dockerin domain"/>
    <property type="match status" value="1"/>
</dbReference>
<comment type="catalytic activity">
    <reaction evidence="1">
        <text>Eliminative cleavage of (1-&gt;4)-alpha-D-galacturonan to give oligosaccharides with 4-deoxy-alpha-D-galact-4-enuronosyl groups at their non-reducing ends.</text>
        <dbReference type="EC" id="4.2.2.2"/>
    </reaction>
</comment>
<evidence type="ECO:0000256" key="7">
    <source>
        <dbReference type="ARBA" id="ARBA00023239"/>
    </source>
</evidence>
<comment type="function">
    <text evidence="11">Pectinolytic enzyme consist of four classes of enzymes: pectin lyase, polygalacturonase, pectin methylesterase and rhamnogalacturonase. Among pectinolytic enzymes, pectin lyase is the most important in depolymerization of pectin, since it cleaves internal glycosidic bonds of highly methylated pectins. Favors pectate, the anion, over pectin, the methyl ester.</text>
</comment>
<reference evidence="14 15" key="1">
    <citation type="submission" date="2023-07" db="EMBL/GenBank/DDBJ databases">
        <title>Sorghum-associated microbial communities from plants grown in Nebraska, USA.</title>
        <authorList>
            <person name="Schachtman D."/>
        </authorList>
    </citation>
    <scope>NUCLEOTIDE SEQUENCE [LARGE SCALE GENOMIC DNA]</scope>
    <source>
        <strain evidence="14 15">CC258</strain>
    </source>
</reference>
<evidence type="ECO:0000313" key="15">
    <source>
        <dbReference type="Proteomes" id="UP001267290"/>
    </source>
</evidence>
<keyword evidence="10" id="KW-0624">Polysaccharide degradation</keyword>
<dbReference type="InterPro" id="IPR016134">
    <property type="entry name" value="Dockerin_dom"/>
</dbReference>
<name>A0ABU1NSM5_9BACL</name>
<dbReference type="InterPro" id="IPR012334">
    <property type="entry name" value="Pectin_lyas_fold"/>
</dbReference>
<evidence type="ECO:0000256" key="2">
    <source>
        <dbReference type="ARBA" id="ARBA00010980"/>
    </source>
</evidence>
<evidence type="ECO:0000256" key="5">
    <source>
        <dbReference type="ARBA" id="ARBA00022723"/>
    </source>
</evidence>
<evidence type="ECO:0000256" key="6">
    <source>
        <dbReference type="ARBA" id="ARBA00023180"/>
    </source>
</evidence>